<dbReference type="EC" id="2.7.2.1" evidence="5"/>
<protein>
    <recommendedName>
        <fullName evidence="5">Probable acetate kinase</fullName>
        <ecNumber evidence="5">2.7.2.1</ecNumber>
    </recommendedName>
    <alternativeName>
        <fullName evidence="5">Acetokinase</fullName>
    </alternativeName>
</protein>
<dbReference type="PRINTS" id="PR00471">
    <property type="entry name" value="ACETATEKNASE"/>
</dbReference>
<dbReference type="PIRSF" id="PIRSF000722">
    <property type="entry name" value="Acetate_prop_kin"/>
    <property type="match status" value="1"/>
</dbReference>
<dbReference type="GO" id="GO:0008776">
    <property type="term" value="F:acetate kinase activity"/>
    <property type="evidence" value="ECO:0007669"/>
    <property type="project" value="UniProtKB-UniRule"/>
</dbReference>
<feature type="binding site" evidence="5">
    <location>
        <position position="412"/>
    </location>
    <ligand>
        <name>Mg(2+)</name>
        <dbReference type="ChEBI" id="CHEBI:18420"/>
    </ligand>
</feature>
<feature type="binding site" evidence="5">
    <location>
        <position position="16"/>
    </location>
    <ligand>
        <name>ATP</name>
        <dbReference type="ChEBI" id="CHEBI:30616"/>
    </ligand>
</feature>
<comment type="caution">
    <text evidence="5">Lacks conserved residue(s) required for the propagation of feature annotation.</text>
</comment>
<evidence type="ECO:0000313" key="6">
    <source>
        <dbReference type="EMBL" id="KAF2085291.1"/>
    </source>
</evidence>
<dbReference type="PROSITE" id="PS01076">
    <property type="entry name" value="ACETATE_KINASE_2"/>
    <property type="match status" value="1"/>
</dbReference>
<dbReference type="InterPro" id="IPR000890">
    <property type="entry name" value="Aliphatic_acid_kin_short-chain"/>
</dbReference>
<evidence type="ECO:0000256" key="2">
    <source>
        <dbReference type="ARBA" id="ARBA00022741"/>
    </source>
</evidence>
<sequence>MPRIILSINAGSSSVKLSVYTFTTASSTPHQLAEASIEGLTAPPAKLKYTRGDHRIKGQEITEKKITSQEDAFNYLVEKLLEDEGLPELKEKGDVEFACHRVVHGGDYGKAKVVDRRTYERIERLSDLAPLHNSSSLSIIRATHTTLPHTTNIAFFDTSFHATLPRHTYTYPIDPSLATHNKLRKYGFHGLSYSFITRRVSTHLGTPSPSLNIIALHLGSGASVCCIKDGRSWDTSMGLTPLDGLPGATRSGSVDPSLVFHYTHDAGMLSRSSTKEMHITQAEEILNKKSGWKALTGTTDFGHISAEAEKCERGESGDEMCRLAFDIFVDRVVGFVAGYWVKLGGRVDALVFAGGIGEKGVYLRERVGKALGCLGVVVDGGKNGDAGKGDEVVVDVGGEGAKCRVLVVKTDEQAEMAGGCVEGLGEWEKEREKGKA</sequence>
<dbReference type="SUPFAM" id="SSF53067">
    <property type="entry name" value="Actin-like ATPase domain"/>
    <property type="match status" value="2"/>
</dbReference>
<dbReference type="HAMAP" id="MF_00020">
    <property type="entry name" value="Acetate_kinase"/>
    <property type="match status" value="1"/>
</dbReference>
<evidence type="ECO:0000256" key="1">
    <source>
        <dbReference type="ARBA" id="ARBA00022679"/>
    </source>
</evidence>
<dbReference type="PROSITE" id="PS01075">
    <property type="entry name" value="ACETATE_KINASE_1"/>
    <property type="match status" value="1"/>
</dbReference>
<keyword evidence="4 5" id="KW-0067">ATP-binding</keyword>
<comment type="pathway">
    <text evidence="5">Metabolic intermediate biosynthesis; acetyl-CoA biosynthesis; acetyl-CoA from acetate: step 1/2.</text>
</comment>
<dbReference type="EMBL" id="ML978732">
    <property type="protein sequence ID" value="KAF2085291.1"/>
    <property type="molecule type" value="Genomic_DNA"/>
</dbReference>
<feature type="site" description="Transition state stabilizer" evidence="5">
    <location>
        <position position="250"/>
    </location>
</feature>
<comment type="catalytic activity">
    <reaction evidence="5">
        <text>acetate + ATP = acetyl phosphate + ADP</text>
        <dbReference type="Rhea" id="RHEA:11352"/>
        <dbReference type="ChEBI" id="CHEBI:22191"/>
        <dbReference type="ChEBI" id="CHEBI:30089"/>
        <dbReference type="ChEBI" id="CHEBI:30616"/>
        <dbReference type="ChEBI" id="CHEBI:456216"/>
        <dbReference type="EC" id="2.7.2.1"/>
    </reaction>
</comment>
<feature type="binding site" evidence="5">
    <location>
        <begin position="217"/>
        <end position="221"/>
    </location>
    <ligand>
        <name>ATP</name>
        <dbReference type="ChEBI" id="CHEBI:30616"/>
    </ligand>
</feature>
<dbReference type="GO" id="GO:0005524">
    <property type="term" value="F:ATP binding"/>
    <property type="evidence" value="ECO:0007669"/>
    <property type="project" value="UniProtKB-KW"/>
</dbReference>
<dbReference type="InterPro" id="IPR023865">
    <property type="entry name" value="Aliphatic_acid_kinase_CS"/>
</dbReference>
<proteinExistence type="inferred from homology"/>
<reference evidence="6" key="1">
    <citation type="journal article" date="2020" name="Stud. Mycol.">
        <title>101 Dothideomycetes genomes: a test case for predicting lifestyles and emergence of pathogens.</title>
        <authorList>
            <person name="Haridas S."/>
            <person name="Albert R."/>
            <person name="Binder M."/>
            <person name="Bloem J."/>
            <person name="Labutti K."/>
            <person name="Salamov A."/>
            <person name="Andreopoulos B."/>
            <person name="Baker S."/>
            <person name="Barry K."/>
            <person name="Bills G."/>
            <person name="Bluhm B."/>
            <person name="Cannon C."/>
            <person name="Castanera R."/>
            <person name="Culley D."/>
            <person name="Daum C."/>
            <person name="Ezra D."/>
            <person name="Gonzalez J."/>
            <person name="Henrissat B."/>
            <person name="Kuo A."/>
            <person name="Liang C."/>
            <person name="Lipzen A."/>
            <person name="Lutzoni F."/>
            <person name="Magnuson J."/>
            <person name="Mondo S."/>
            <person name="Nolan M."/>
            <person name="Ohm R."/>
            <person name="Pangilinan J."/>
            <person name="Park H.-J."/>
            <person name="Ramirez L."/>
            <person name="Alfaro M."/>
            <person name="Sun H."/>
            <person name="Tritt A."/>
            <person name="Yoshinaga Y."/>
            <person name="Zwiers L.-H."/>
            <person name="Turgeon B."/>
            <person name="Goodwin S."/>
            <person name="Spatafora J."/>
            <person name="Crous P."/>
            <person name="Grigoriev I."/>
        </authorList>
    </citation>
    <scope>NUCLEOTIDE SEQUENCE</scope>
    <source>
        <strain evidence="6">CBS 121410</strain>
    </source>
</reference>
<dbReference type="Proteomes" id="UP000799776">
    <property type="component" value="Unassembled WGS sequence"/>
</dbReference>
<accession>A0A9P4LWN9</accession>
<gene>
    <name evidence="6" type="ORF">K490DRAFT_46991</name>
</gene>
<evidence type="ECO:0000313" key="7">
    <source>
        <dbReference type="Proteomes" id="UP000799776"/>
    </source>
</evidence>
<feature type="site" description="Transition state stabilizer" evidence="5">
    <location>
        <position position="189"/>
    </location>
</feature>
<dbReference type="InterPro" id="IPR043129">
    <property type="entry name" value="ATPase_NBD"/>
</dbReference>
<keyword evidence="2 5" id="KW-0547">Nucleotide-binding</keyword>
<feature type="binding site" evidence="5">
    <location>
        <position position="9"/>
    </location>
    <ligand>
        <name>Mg(2+)</name>
        <dbReference type="ChEBI" id="CHEBI:18420"/>
    </ligand>
</feature>
<evidence type="ECO:0000256" key="5">
    <source>
        <dbReference type="HAMAP-Rule" id="MF_03131"/>
    </source>
</evidence>
<dbReference type="InterPro" id="IPR004372">
    <property type="entry name" value="Ac/propionate_kinase"/>
</dbReference>
<dbReference type="Gene3D" id="3.30.420.40">
    <property type="match status" value="2"/>
</dbReference>
<dbReference type="PANTHER" id="PTHR21060">
    <property type="entry name" value="ACETATE KINASE"/>
    <property type="match status" value="1"/>
</dbReference>
<comment type="cofactor">
    <cofactor evidence="5">
        <name>Mg(2+)</name>
        <dbReference type="ChEBI" id="CHEBI:18420"/>
    </cofactor>
</comment>
<dbReference type="OrthoDB" id="67445at2759"/>
<dbReference type="PANTHER" id="PTHR21060:SF15">
    <property type="entry name" value="ACETATE KINASE-RELATED"/>
    <property type="match status" value="1"/>
</dbReference>
<feature type="active site" description="Proton donor/acceptor" evidence="5">
    <location>
        <position position="157"/>
    </location>
</feature>
<keyword evidence="1 5" id="KW-0808">Transferase</keyword>
<dbReference type="Pfam" id="PF00871">
    <property type="entry name" value="Acetate_kinase"/>
    <property type="match status" value="1"/>
</dbReference>
<name>A0A9P4LWN9_9PEZI</name>
<keyword evidence="3 5" id="KW-0418">Kinase</keyword>
<dbReference type="GO" id="GO:0000287">
    <property type="term" value="F:magnesium ion binding"/>
    <property type="evidence" value="ECO:0007669"/>
    <property type="project" value="UniProtKB-UniRule"/>
</dbReference>
<feature type="binding site" evidence="5">
    <location>
        <position position="101"/>
    </location>
    <ligand>
        <name>substrate</name>
    </ligand>
</feature>
<keyword evidence="7" id="KW-1185">Reference proteome</keyword>
<keyword evidence="5" id="KW-0479">Metal-binding</keyword>
<evidence type="ECO:0000256" key="4">
    <source>
        <dbReference type="ARBA" id="ARBA00022840"/>
    </source>
</evidence>
<keyword evidence="5" id="KW-0460">Magnesium</keyword>
<comment type="similarity">
    <text evidence="5">Belongs to the acetokinase family.</text>
</comment>
<organism evidence="6 7">
    <name type="scientific">Saccharata proteae CBS 121410</name>
    <dbReference type="NCBI Taxonomy" id="1314787"/>
    <lineage>
        <taxon>Eukaryota</taxon>
        <taxon>Fungi</taxon>
        <taxon>Dikarya</taxon>
        <taxon>Ascomycota</taxon>
        <taxon>Pezizomycotina</taxon>
        <taxon>Dothideomycetes</taxon>
        <taxon>Dothideomycetes incertae sedis</taxon>
        <taxon>Botryosphaeriales</taxon>
        <taxon>Saccharataceae</taxon>
        <taxon>Saccharata</taxon>
    </lineage>
</organism>
<dbReference type="AlphaFoldDB" id="A0A9P4LWN9"/>
<dbReference type="GO" id="GO:0006085">
    <property type="term" value="P:acetyl-CoA biosynthetic process"/>
    <property type="evidence" value="ECO:0007669"/>
    <property type="project" value="UniProtKB-UniRule"/>
</dbReference>
<dbReference type="GO" id="GO:0006083">
    <property type="term" value="P:acetate metabolic process"/>
    <property type="evidence" value="ECO:0007669"/>
    <property type="project" value="TreeGrafter"/>
</dbReference>
<evidence type="ECO:0000256" key="3">
    <source>
        <dbReference type="ARBA" id="ARBA00022777"/>
    </source>
</evidence>
<comment type="caution">
    <text evidence="6">The sequence shown here is derived from an EMBL/GenBank/DDBJ whole genome shotgun (WGS) entry which is preliminary data.</text>
</comment>
<dbReference type="NCBIfam" id="TIGR00016">
    <property type="entry name" value="ackA"/>
    <property type="match status" value="1"/>
</dbReference>